<feature type="transmembrane region" description="Helical" evidence="5">
    <location>
        <begin position="481"/>
        <end position="499"/>
    </location>
</feature>
<feature type="transmembrane region" description="Helical" evidence="5">
    <location>
        <begin position="445"/>
        <end position="469"/>
    </location>
</feature>
<feature type="transmembrane region" description="Helical" evidence="5">
    <location>
        <begin position="505"/>
        <end position="523"/>
    </location>
</feature>
<dbReference type="PANTHER" id="PTHR37422:SF13">
    <property type="entry name" value="LIPOPOLYSACCHARIDE BIOSYNTHESIS PROTEIN PA4999-RELATED"/>
    <property type="match status" value="1"/>
</dbReference>
<feature type="transmembrane region" description="Helical" evidence="5">
    <location>
        <begin position="20"/>
        <end position="41"/>
    </location>
</feature>
<evidence type="ECO:0000259" key="6">
    <source>
        <dbReference type="Pfam" id="PF04932"/>
    </source>
</evidence>
<dbReference type="Proteomes" id="UP000193834">
    <property type="component" value="Unassembled WGS sequence"/>
</dbReference>
<evidence type="ECO:0000256" key="2">
    <source>
        <dbReference type="ARBA" id="ARBA00022692"/>
    </source>
</evidence>
<evidence type="ECO:0000313" key="8">
    <source>
        <dbReference type="Proteomes" id="UP000193834"/>
    </source>
</evidence>
<feature type="transmembrane region" description="Helical" evidence="5">
    <location>
        <begin position="136"/>
        <end position="157"/>
    </location>
</feature>
<evidence type="ECO:0000256" key="5">
    <source>
        <dbReference type="SAM" id="Phobius"/>
    </source>
</evidence>
<dbReference type="Gene3D" id="1.25.40.10">
    <property type="entry name" value="Tetratricopeptide repeat domain"/>
    <property type="match status" value="1"/>
</dbReference>
<feature type="domain" description="O-antigen ligase-related" evidence="6">
    <location>
        <begin position="303"/>
        <end position="458"/>
    </location>
</feature>
<dbReference type="InterPro" id="IPR051533">
    <property type="entry name" value="WaaL-like"/>
</dbReference>
<dbReference type="RefSeq" id="WP_085495039.1">
    <property type="nucleotide sequence ID" value="NZ_FXAZ01000003.1"/>
</dbReference>
<organism evidence="7 8">
    <name type="scientific">Paenibacillus aquistagni</name>
    <dbReference type="NCBI Taxonomy" id="1852522"/>
    <lineage>
        <taxon>Bacteria</taxon>
        <taxon>Bacillati</taxon>
        <taxon>Bacillota</taxon>
        <taxon>Bacilli</taxon>
        <taxon>Bacillales</taxon>
        <taxon>Paenibacillaceae</taxon>
        <taxon>Paenibacillus</taxon>
    </lineage>
</organism>
<dbReference type="InterPro" id="IPR007016">
    <property type="entry name" value="O-antigen_ligase-rel_domated"/>
</dbReference>
<dbReference type="EMBL" id="FXAZ01000003">
    <property type="protein sequence ID" value="SMG46523.1"/>
    <property type="molecule type" value="Genomic_DNA"/>
</dbReference>
<dbReference type="InterPro" id="IPR011990">
    <property type="entry name" value="TPR-like_helical_dom_sf"/>
</dbReference>
<evidence type="ECO:0000256" key="1">
    <source>
        <dbReference type="ARBA" id="ARBA00004141"/>
    </source>
</evidence>
<keyword evidence="2 5" id="KW-0812">Transmembrane</keyword>
<accession>A0A1X7KZA8</accession>
<dbReference type="GO" id="GO:0016874">
    <property type="term" value="F:ligase activity"/>
    <property type="evidence" value="ECO:0007669"/>
    <property type="project" value="UniProtKB-KW"/>
</dbReference>
<keyword evidence="7" id="KW-0436">Ligase</keyword>
<evidence type="ECO:0000256" key="3">
    <source>
        <dbReference type="ARBA" id="ARBA00022989"/>
    </source>
</evidence>
<dbReference type="Pfam" id="PF04932">
    <property type="entry name" value="Wzy_C"/>
    <property type="match status" value="1"/>
</dbReference>
<feature type="transmembrane region" description="Helical" evidence="5">
    <location>
        <begin position="347"/>
        <end position="368"/>
    </location>
</feature>
<keyword evidence="8" id="KW-1185">Reference proteome</keyword>
<feature type="transmembrane region" description="Helical" evidence="5">
    <location>
        <begin position="543"/>
        <end position="562"/>
    </location>
</feature>
<feature type="transmembrane region" description="Helical" evidence="5">
    <location>
        <begin position="203"/>
        <end position="219"/>
    </location>
</feature>
<dbReference type="PANTHER" id="PTHR37422">
    <property type="entry name" value="TEICHURONIC ACID BIOSYNTHESIS PROTEIN TUAE"/>
    <property type="match status" value="1"/>
</dbReference>
<protein>
    <submittedName>
        <fullName evidence="7">O-antigen ligase</fullName>
    </submittedName>
</protein>
<evidence type="ECO:0000256" key="4">
    <source>
        <dbReference type="ARBA" id="ARBA00023136"/>
    </source>
</evidence>
<dbReference type="GO" id="GO:0016020">
    <property type="term" value="C:membrane"/>
    <property type="evidence" value="ECO:0007669"/>
    <property type="project" value="UniProtKB-SubCell"/>
</dbReference>
<keyword evidence="4 5" id="KW-0472">Membrane</keyword>
<feature type="transmembrane region" description="Helical" evidence="5">
    <location>
        <begin position="78"/>
        <end position="99"/>
    </location>
</feature>
<evidence type="ECO:0000313" key="7">
    <source>
        <dbReference type="EMBL" id="SMG46523.1"/>
    </source>
</evidence>
<feature type="transmembrane region" description="Helical" evidence="5">
    <location>
        <begin position="309"/>
        <end position="327"/>
    </location>
</feature>
<dbReference type="AlphaFoldDB" id="A0A1X7KZA8"/>
<feature type="transmembrane region" description="Helical" evidence="5">
    <location>
        <begin position="53"/>
        <end position="71"/>
    </location>
</feature>
<keyword evidence="3 5" id="KW-1133">Transmembrane helix</keyword>
<dbReference type="STRING" id="1852522.SAMN06295960_2855"/>
<comment type="subcellular location">
    <subcellularLocation>
        <location evidence="1">Membrane</location>
        <topology evidence="1">Multi-pass membrane protein</topology>
    </subcellularLocation>
</comment>
<dbReference type="OrthoDB" id="1808577at2"/>
<feature type="transmembrane region" description="Helical" evidence="5">
    <location>
        <begin position="270"/>
        <end position="288"/>
    </location>
</feature>
<reference evidence="7 8" key="1">
    <citation type="submission" date="2017-04" db="EMBL/GenBank/DDBJ databases">
        <authorList>
            <person name="Afonso C.L."/>
            <person name="Miller P.J."/>
            <person name="Scott M.A."/>
            <person name="Spackman E."/>
            <person name="Goraichik I."/>
            <person name="Dimitrov K.M."/>
            <person name="Suarez D.L."/>
            <person name="Swayne D.E."/>
        </authorList>
    </citation>
    <scope>NUCLEOTIDE SEQUENCE [LARGE SCALE GENOMIC DNA]</scope>
    <source>
        <strain evidence="7 8">11</strain>
    </source>
</reference>
<gene>
    <name evidence="7" type="ORF">SAMN06295960_2855</name>
</gene>
<feature type="transmembrane region" description="Helical" evidence="5">
    <location>
        <begin position="105"/>
        <end position="124"/>
    </location>
</feature>
<sequence length="813" mass="91694">MSTYGYSTTKNSKTSDGLQLYWLLLGLVTLFLFWASFRVALFNGQDQAFEQSIYISILWSSLISILTIILIEKNSKWIQITLSSIIVFLLPLSYLISLISSASQYLAINMLLITLMYALFFITSQVLSQHTTVNKLLTYVITTIAYIIVFFGLFHWLGNGPLITTLVKWLGSPTISSGAYKDAVMVDSNGARLTSVFQYANTYAAYLMAFLFVAAFLIGKSRSWWSKFIHGFMLVPIILSIFLTLSRGGLVLLPVVFVLLLVFLKPYRQLMWILHLAVSGIVTIIILNPVTDLGLQLQSAFSVSQSLTGWLYILIGSAVSGGISLALEKWVSPALEKATGNLSNKKWGNFLIPVGGIVLGALLLFVLVGTSAKNILPENIQTRLENINFEQHSVLERLTFYKDAMKVVKDYPIIGAGGGAWSALYEQYQNNPYTSRQAHNFYLQYLIETGILGFVIFAAFLIYIFVQYIRGYIKVNEEKRSEHFVYFIIAASILIHSILDFNMSYAYIGVLVFICLGGMTASIESKPFKLKIKPKTLRTVYSATIGVISVVLLIVSGLFISATNSFIEAQELREVTNNYNELVAPLNKALIIRGNHPDYAIEKATLLTQVYRQSQSDEFYQEAEKTIHTAIKTDPSNKRLLMTLNSLYQSKKLDQDIFRVYEANAYRFPWDISWYEQYMHIGIQLAYNAPDSATRKTYIDTVLNSLDHINKGIKHLRTLPEGQFQGKAFEITPNVALRAGQAYYMQGQTQEAYGMIKSHLQDDLSNVINVEMMTWYLAASEKLGMNDEDHFNKLVEVDENAKDSIGRIVTKKF</sequence>
<name>A0A1X7KZA8_9BACL</name>
<proteinExistence type="predicted"/>
<feature type="transmembrane region" description="Helical" evidence="5">
    <location>
        <begin position="231"/>
        <end position="264"/>
    </location>
</feature>